<dbReference type="GO" id="GO:0006355">
    <property type="term" value="P:regulation of DNA-templated transcription"/>
    <property type="evidence" value="ECO:0007669"/>
    <property type="project" value="InterPro"/>
</dbReference>
<evidence type="ECO:0000259" key="4">
    <source>
        <dbReference type="PROSITE" id="PS50897"/>
    </source>
</evidence>
<dbReference type="InterPro" id="IPR036322">
    <property type="entry name" value="WD40_repeat_dom_sf"/>
</dbReference>
<dbReference type="PROSITE" id="PS50082">
    <property type="entry name" value="WD_REPEATS_2"/>
    <property type="match status" value="1"/>
</dbReference>
<evidence type="ECO:0000313" key="5">
    <source>
        <dbReference type="EMBL" id="KAK7383489.1"/>
    </source>
</evidence>
<dbReference type="EMBL" id="JAYMYS010000008">
    <property type="protein sequence ID" value="KAK7383489.1"/>
    <property type="molecule type" value="Genomic_DNA"/>
</dbReference>
<evidence type="ECO:0000256" key="2">
    <source>
        <dbReference type="ARBA" id="ARBA00022737"/>
    </source>
</evidence>
<dbReference type="InterPro" id="IPR019775">
    <property type="entry name" value="WD40_repeat_CS"/>
</dbReference>
<organism evidence="5 6">
    <name type="scientific">Psophocarpus tetragonolobus</name>
    <name type="common">Winged bean</name>
    <name type="synonym">Dolichos tetragonolobus</name>
    <dbReference type="NCBI Taxonomy" id="3891"/>
    <lineage>
        <taxon>Eukaryota</taxon>
        <taxon>Viridiplantae</taxon>
        <taxon>Streptophyta</taxon>
        <taxon>Embryophyta</taxon>
        <taxon>Tracheophyta</taxon>
        <taxon>Spermatophyta</taxon>
        <taxon>Magnoliopsida</taxon>
        <taxon>eudicotyledons</taxon>
        <taxon>Gunneridae</taxon>
        <taxon>Pentapetalae</taxon>
        <taxon>rosids</taxon>
        <taxon>fabids</taxon>
        <taxon>Fabales</taxon>
        <taxon>Fabaceae</taxon>
        <taxon>Papilionoideae</taxon>
        <taxon>50 kb inversion clade</taxon>
        <taxon>NPAAA clade</taxon>
        <taxon>indigoferoid/millettioid clade</taxon>
        <taxon>Phaseoleae</taxon>
        <taxon>Psophocarpus</taxon>
    </lineage>
</organism>
<dbReference type="AlphaFoldDB" id="A0AAN9X0W5"/>
<proteinExistence type="predicted"/>
<sequence length="571" mass="64964">MSHRNKGVAVSAKRTYDFGRESELFFDWKYFEMSVIEGRWADAENYLSRFAKVEDNYCSDQIYFEMRKQKYYEALESNYRRQAFDILLKEIVVVAPKHIVGLIKELTDLLMVPNIREKLPKYRDAMTSRRNLVNEIMEIIIQNPHLVGKLKVPFNGRFHRMCRLLNESLNWQRLPNANNEEPNLFMENRNSKASSSLTSSGRTMVWVPATNGRAITDSDDERDSRCQFLKLPTCPEVEKIVSLAYNNMGNSLFALASNGVHAVWDWEPSESNLDGKASVQVSPKLKEPEEGPLVMINDLPRVEFDNPVACFAITKNDHYVISTSGGRLILFHSMSFVTLSYIMSPPPVITCIAIHPEDNNIIALGCDHSTIIAYHVRFRNVLGFLEGHTKRVTGVAFSKGTNILISGGADAQIILWNINGWEKLKKTKLKIQGNELPISTTQVQFHPNQINFLVVHNSQLAIYEVIHLRCVKQWVAEVPMLISQATFSCDGQAVYSVFVNETVAIFDSTNLQIRYRFSPCSYLPQFTSWNSYPISVAAHPQKPAQFAVGFSDGTVLIFEPREPEGDQMDED</sequence>
<comment type="caution">
    <text evidence="5">The sequence shown here is derived from an EMBL/GenBank/DDBJ whole genome shotgun (WGS) entry which is preliminary data.</text>
</comment>
<dbReference type="InterPro" id="IPR001680">
    <property type="entry name" value="WD40_rpt"/>
</dbReference>
<dbReference type="Proteomes" id="UP001386955">
    <property type="component" value="Unassembled WGS sequence"/>
</dbReference>
<evidence type="ECO:0000256" key="3">
    <source>
        <dbReference type="PROSITE-ProRule" id="PRU00221"/>
    </source>
</evidence>
<accession>A0AAN9X0W5</accession>
<dbReference type="PANTHER" id="PTHR44083">
    <property type="entry name" value="TOPLESS-RELATED PROTEIN 1-RELATED"/>
    <property type="match status" value="1"/>
</dbReference>
<dbReference type="InterPro" id="IPR015943">
    <property type="entry name" value="WD40/YVTN_repeat-like_dom_sf"/>
</dbReference>
<evidence type="ECO:0000256" key="1">
    <source>
        <dbReference type="ARBA" id="ARBA00022574"/>
    </source>
</evidence>
<dbReference type="PROSITE" id="PS50294">
    <property type="entry name" value="WD_REPEATS_REGION"/>
    <property type="match status" value="1"/>
</dbReference>
<dbReference type="Pfam" id="PF00400">
    <property type="entry name" value="WD40"/>
    <property type="match status" value="1"/>
</dbReference>
<dbReference type="Pfam" id="PF21889">
    <property type="entry name" value="TPR1-like_2nd"/>
    <property type="match status" value="1"/>
</dbReference>
<dbReference type="InterPro" id="IPR006595">
    <property type="entry name" value="CTLH_C"/>
</dbReference>
<dbReference type="InterPro" id="IPR027728">
    <property type="entry name" value="Topless_fam"/>
</dbReference>
<dbReference type="Gene3D" id="2.130.10.10">
    <property type="entry name" value="YVTN repeat-like/Quinoprotein amine dehydrogenase"/>
    <property type="match status" value="1"/>
</dbReference>
<dbReference type="PANTHER" id="PTHR44083:SF30">
    <property type="entry name" value="TOPLESS-LIKE PROTEIN"/>
    <property type="match status" value="1"/>
</dbReference>
<protein>
    <recommendedName>
        <fullName evidence="4">CTLH domain-containing protein</fullName>
    </recommendedName>
</protein>
<gene>
    <name evidence="5" type="ORF">VNO78_29168</name>
</gene>
<evidence type="ECO:0000313" key="6">
    <source>
        <dbReference type="Proteomes" id="UP001386955"/>
    </source>
</evidence>
<keyword evidence="1 3" id="KW-0853">WD repeat</keyword>
<dbReference type="SMART" id="SM00320">
    <property type="entry name" value="WD40"/>
    <property type="match status" value="5"/>
</dbReference>
<dbReference type="PROSITE" id="PS50897">
    <property type="entry name" value="CTLH"/>
    <property type="match status" value="1"/>
</dbReference>
<keyword evidence="6" id="KW-1185">Reference proteome</keyword>
<dbReference type="InterPro" id="IPR054080">
    <property type="entry name" value="TPR1-like_2nd"/>
</dbReference>
<name>A0AAN9X0W5_PSOTE</name>
<feature type="repeat" description="WD" evidence="3">
    <location>
        <begin position="385"/>
        <end position="426"/>
    </location>
</feature>
<reference evidence="5 6" key="1">
    <citation type="submission" date="2024-01" db="EMBL/GenBank/DDBJ databases">
        <title>The genomes of 5 underutilized Papilionoideae crops provide insights into root nodulation and disease resistanc.</title>
        <authorList>
            <person name="Jiang F."/>
        </authorList>
    </citation>
    <scope>NUCLEOTIDE SEQUENCE [LARGE SCALE GENOMIC DNA]</scope>
    <source>
        <strain evidence="5">DUOXIRENSHENG_FW03</strain>
        <tissue evidence="5">Leaves</tissue>
    </source>
</reference>
<keyword evidence="2" id="KW-0677">Repeat</keyword>
<dbReference type="SUPFAM" id="SSF50978">
    <property type="entry name" value="WD40 repeat-like"/>
    <property type="match status" value="1"/>
</dbReference>
<feature type="domain" description="CTLH" evidence="4">
    <location>
        <begin position="25"/>
        <end position="82"/>
    </location>
</feature>
<dbReference type="PROSITE" id="PS00678">
    <property type="entry name" value="WD_REPEATS_1"/>
    <property type="match status" value="1"/>
</dbReference>